<evidence type="ECO:0000313" key="2">
    <source>
        <dbReference type="EMBL" id="MBM6874425.1"/>
    </source>
</evidence>
<keyword evidence="3" id="KW-1185">Reference proteome</keyword>
<reference evidence="2 3" key="1">
    <citation type="journal article" date="2021" name="Sci. Rep.">
        <title>The distribution of antibiotic resistance genes in chicken gut microbiota commensals.</title>
        <authorList>
            <person name="Juricova H."/>
            <person name="Matiasovicova J."/>
            <person name="Kubasova T."/>
            <person name="Cejkova D."/>
            <person name="Rychlik I."/>
        </authorList>
    </citation>
    <scope>NUCLEOTIDE SEQUENCE [LARGE SCALE GENOMIC DNA]</scope>
    <source>
        <strain evidence="2 3">An425</strain>
    </source>
</reference>
<name>A0ABS2G093_FUSMR</name>
<gene>
    <name evidence="2" type="ORF">H6A04_01890</name>
</gene>
<sequence>MIYKIAGILYITITLFNTFTIIFREVTYFPNVYKDNKKNFCKAIILLVIYLLFSPIIFSILELNEEK</sequence>
<dbReference type="RefSeq" id="WP_204715647.1">
    <property type="nucleotide sequence ID" value="NZ_JACJLT010000009.1"/>
</dbReference>
<feature type="transmembrane region" description="Helical" evidence="1">
    <location>
        <begin position="7"/>
        <end position="23"/>
    </location>
</feature>
<accession>A0ABS2G093</accession>
<organism evidence="2 3">
    <name type="scientific">Fusobacterium mortiferum</name>
    <dbReference type="NCBI Taxonomy" id="850"/>
    <lineage>
        <taxon>Bacteria</taxon>
        <taxon>Fusobacteriati</taxon>
        <taxon>Fusobacteriota</taxon>
        <taxon>Fusobacteriia</taxon>
        <taxon>Fusobacteriales</taxon>
        <taxon>Fusobacteriaceae</taxon>
        <taxon>Fusobacterium</taxon>
    </lineage>
</organism>
<dbReference type="EMBL" id="JACJLT010000009">
    <property type="protein sequence ID" value="MBM6874425.1"/>
    <property type="molecule type" value="Genomic_DNA"/>
</dbReference>
<keyword evidence="1" id="KW-1133">Transmembrane helix</keyword>
<protein>
    <submittedName>
        <fullName evidence="2">Uncharacterized protein</fullName>
    </submittedName>
</protein>
<dbReference type="Proteomes" id="UP000728968">
    <property type="component" value="Unassembled WGS sequence"/>
</dbReference>
<evidence type="ECO:0000256" key="1">
    <source>
        <dbReference type="SAM" id="Phobius"/>
    </source>
</evidence>
<keyword evidence="1" id="KW-0472">Membrane</keyword>
<keyword evidence="1" id="KW-0812">Transmembrane</keyword>
<evidence type="ECO:0000313" key="3">
    <source>
        <dbReference type="Proteomes" id="UP000728968"/>
    </source>
</evidence>
<comment type="caution">
    <text evidence="2">The sequence shown here is derived from an EMBL/GenBank/DDBJ whole genome shotgun (WGS) entry which is preliminary data.</text>
</comment>
<feature type="transmembrane region" description="Helical" evidence="1">
    <location>
        <begin position="43"/>
        <end position="61"/>
    </location>
</feature>
<proteinExistence type="predicted"/>